<gene>
    <name evidence="1" type="ORF">F4820DRAFT_14771</name>
</gene>
<proteinExistence type="predicted"/>
<organism evidence="1 2">
    <name type="scientific">Hypoxylon rubiginosum</name>
    <dbReference type="NCBI Taxonomy" id="110542"/>
    <lineage>
        <taxon>Eukaryota</taxon>
        <taxon>Fungi</taxon>
        <taxon>Dikarya</taxon>
        <taxon>Ascomycota</taxon>
        <taxon>Pezizomycotina</taxon>
        <taxon>Sordariomycetes</taxon>
        <taxon>Xylariomycetidae</taxon>
        <taxon>Xylariales</taxon>
        <taxon>Hypoxylaceae</taxon>
        <taxon>Hypoxylon</taxon>
    </lineage>
</organism>
<name>A0ACB9YUE2_9PEZI</name>
<evidence type="ECO:0000313" key="1">
    <source>
        <dbReference type="EMBL" id="KAI4862721.1"/>
    </source>
</evidence>
<comment type="caution">
    <text evidence="1">The sequence shown here is derived from an EMBL/GenBank/DDBJ whole genome shotgun (WGS) entry which is preliminary data.</text>
</comment>
<accession>A0ACB9YUE2</accession>
<dbReference type="Proteomes" id="UP001497700">
    <property type="component" value="Unassembled WGS sequence"/>
</dbReference>
<evidence type="ECO:0000313" key="2">
    <source>
        <dbReference type="Proteomes" id="UP001497700"/>
    </source>
</evidence>
<dbReference type="EMBL" id="MU393520">
    <property type="protein sequence ID" value="KAI4862721.1"/>
    <property type="molecule type" value="Genomic_DNA"/>
</dbReference>
<keyword evidence="2" id="KW-1185">Reference proteome</keyword>
<sequence length="518" mass="56656">MSEKIEHSPSVTASAVEGKVIDSDVENEKLYYMGYEQHMKRGFNFWSMTAFCLTGLGLLPSLGGTIWYSLGYLGLLPMTWGWLVASIFIMFQVLSLAEMSSSMPTAGGLYYWTFRNAPPKAKKVASWVTAWCQVMAASLGGASFFMTQADMIQALVVMYNPNFDPTAWETYLIYLASIVMCAIVMVLPSKILGQISNVFVWLGTVTFFVLLIALPIYSKQSGNYNSAKDMFTSSYNQTKWSSSGLVFLLTFLTPCWCISGYDSAAHLSEETDNASTVVPRAMIVSCAGVAVLGYAFNAVLAFAASDIDAIFESPLGQPLGAILVLAMGNGAFAKLLWICTVLSNFGVVFVNNTAGTRVYFAYARDGALPFSKWLSHVNTVTKTPLNATLALSTVFALVGLISLGSTNALHAFFSGSSLAGATAYLMPILMRCIYEDNPQYIPGPFSLGKWSRPVRWVAVAWGLLTLPLFSFPSTPSPNVNSFNWSIGFYLGLLCLILPWYFLSARKWFKGPGEREHAS</sequence>
<reference evidence="1 2" key="1">
    <citation type="journal article" date="2022" name="New Phytol.">
        <title>Ecological generalism drives hyperdiversity of secondary metabolite gene clusters in xylarialean endophytes.</title>
        <authorList>
            <person name="Franco M.E.E."/>
            <person name="Wisecaver J.H."/>
            <person name="Arnold A.E."/>
            <person name="Ju Y.M."/>
            <person name="Slot J.C."/>
            <person name="Ahrendt S."/>
            <person name="Moore L.P."/>
            <person name="Eastman K.E."/>
            <person name="Scott K."/>
            <person name="Konkel Z."/>
            <person name="Mondo S.J."/>
            <person name="Kuo A."/>
            <person name="Hayes R.D."/>
            <person name="Haridas S."/>
            <person name="Andreopoulos B."/>
            <person name="Riley R."/>
            <person name="LaButti K."/>
            <person name="Pangilinan J."/>
            <person name="Lipzen A."/>
            <person name="Amirebrahimi M."/>
            <person name="Yan J."/>
            <person name="Adam C."/>
            <person name="Keymanesh K."/>
            <person name="Ng V."/>
            <person name="Louie K."/>
            <person name="Northen T."/>
            <person name="Drula E."/>
            <person name="Henrissat B."/>
            <person name="Hsieh H.M."/>
            <person name="Youens-Clark K."/>
            <person name="Lutzoni F."/>
            <person name="Miadlikowska J."/>
            <person name="Eastwood D.C."/>
            <person name="Hamelin R.C."/>
            <person name="Grigoriev I.V."/>
            <person name="U'Ren J.M."/>
        </authorList>
    </citation>
    <scope>NUCLEOTIDE SEQUENCE [LARGE SCALE GENOMIC DNA]</scope>
    <source>
        <strain evidence="1 2">CBS 119005</strain>
    </source>
</reference>
<protein>
    <submittedName>
        <fullName evidence="1">Amino acid permease</fullName>
    </submittedName>
</protein>